<feature type="region of interest" description="Disordered" evidence="1">
    <location>
        <begin position="62"/>
        <end position="97"/>
    </location>
</feature>
<accession>M4BNT6</accession>
<organism evidence="2 3">
    <name type="scientific">Hyaloperonospora arabidopsidis (strain Emoy2)</name>
    <name type="common">Downy mildew agent</name>
    <name type="synonym">Peronospora arabidopsidis</name>
    <dbReference type="NCBI Taxonomy" id="559515"/>
    <lineage>
        <taxon>Eukaryota</taxon>
        <taxon>Sar</taxon>
        <taxon>Stramenopiles</taxon>
        <taxon>Oomycota</taxon>
        <taxon>Peronosporomycetes</taxon>
        <taxon>Peronosporales</taxon>
        <taxon>Peronosporaceae</taxon>
        <taxon>Hyaloperonospora</taxon>
    </lineage>
</organism>
<dbReference type="InParanoid" id="M4BNT6"/>
<feature type="compositionally biased region" description="Basic and acidic residues" evidence="1">
    <location>
        <begin position="146"/>
        <end position="179"/>
    </location>
</feature>
<protein>
    <recommendedName>
        <fullName evidence="4">RxLR effector candidate protein</fullName>
    </recommendedName>
</protein>
<evidence type="ECO:0000313" key="3">
    <source>
        <dbReference type="Proteomes" id="UP000011713"/>
    </source>
</evidence>
<feature type="compositionally biased region" description="Polar residues" evidence="1">
    <location>
        <begin position="65"/>
        <end position="80"/>
    </location>
</feature>
<dbReference type="Proteomes" id="UP000011713">
    <property type="component" value="Unassembled WGS sequence"/>
</dbReference>
<proteinExistence type="predicted"/>
<dbReference type="AlphaFoldDB" id="M4BNT6"/>
<dbReference type="EMBL" id="JH598467">
    <property type="status" value="NOT_ANNOTATED_CDS"/>
    <property type="molecule type" value="Genomic_DNA"/>
</dbReference>
<reference evidence="3" key="1">
    <citation type="journal article" date="2010" name="Science">
        <title>Signatures of adaptation to obligate biotrophy in the Hyaloperonospora arabidopsidis genome.</title>
        <authorList>
            <person name="Baxter L."/>
            <person name="Tripathy S."/>
            <person name="Ishaque N."/>
            <person name="Boot N."/>
            <person name="Cabral A."/>
            <person name="Kemen E."/>
            <person name="Thines M."/>
            <person name="Ah-Fong A."/>
            <person name="Anderson R."/>
            <person name="Badejoko W."/>
            <person name="Bittner-Eddy P."/>
            <person name="Boore J.L."/>
            <person name="Chibucos M.C."/>
            <person name="Coates M."/>
            <person name="Dehal P."/>
            <person name="Delehaunty K."/>
            <person name="Dong S."/>
            <person name="Downton P."/>
            <person name="Dumas B."/>
            <person name="Fabro G."/>
            <person name="Fronick C."/>
            <person name="Fuerstenberg S.I."/>
            <person name="Fulton L."/>
            <person name="Gaulin E."/>
            <person name="Govers F."/>
            <person name="Hughes L."/>
            <person name="Humphray S."/>
            <person name="Jiang R.H."/>
            <person name="Judelson H."/>
            <person name="Kamoun S."/>
            <person name="Kyung K."/>
            <person name="Meijer H."/>
            <person name="Minx P."/>
            <person name="Morris P."/>
            <person name="Nelson J."/>
            <person name="Phuntumart V."/>
            <person name="Qutob D."/>
            <person name="Rehmany A."/>
            <person name="Rougon-Cardoso A."/>
            <person name="Ryden P."/>
            <person name="Torto-Alalibo T."/>
            <person name="Studholme D."/>
            <person name="Wang Y."/>
            <person name="Win J."/>
            <person name="Wood J."/>
            <person name="Clifton S.W."/>
            <person name="Rogers J."/>
            <person name="Van den Ackerveken G."/>
            <person name="Jones J.D."/>
            <person name="McDowell J.M."/>
            <person name="Beynon J."/>
            <person name="Tyler B.M."/>
        </authorList>
    </citation>
    <scope>NUCLEOTIDE SEQUENCE [LARGE SCALE GENOMIC DNA]</scope>
    <source>
        <strain evidence="3">Emoy2</strain>
    </source>
</reference>
<name>M4BNT6_HYAAE</name>
<dbReference type="EnsemblProtists" id="HpaT808074">
    <property type="protein sequence ID" value="HpaP808074"/>
    <property type="gene ID" value="HpaG808074"/>
</dbReference>
<evidence type="ECO:0008006" key="4">
    <source>
        <dbReference type="Google" id="ProtNLM"/>
    </source>
</evidence>
<dbReference type="VEuPathDB" id="FungiDB:HpaG808074"/>
<evidence type="ECO:0000313" key="2">
    <source>
        <dbReference type="EnsemblProtists" id="HpaP808074"/>
    </source>
</evidence>
<reference evidence="2" key="2">
    <citation type="submission" date="2015-06" db="UniProtKB">
        <authorList>
            <consortium name="EnsemblProtists"/>
        </authorList>
    </citation>
    <scope>IDENTIFICATION</scope>
    <source>
        <strain evidence="2">Emoy2</strain>
    </source>
</reference>
<feature type="region of interest" description="Disordered" evidence="1">
    <location>
        <begin position="143"/>
        <end position="179"/>
    </location>
</feature>
<evidence type="ECO:0000256" key="1">
    <source>
        <dbReference type="SAM" id="MobiDB-lite"/>
    </source>
</evidence>
<sequence>MAVILTSASEGTRHTYSFNPPPRFSLLARANRISMRFQKSILLPLATFAACCSTNTMAERRLRSDSQVQTGKENQSSGSHTGAVGLSKLQEMDPKEVEKQVRTVVTKLPLPPGFSADSMVKLTMASLGKTKTDPKFAEQMLQQTDKAQEKMEKREITGIEDLSKMGKKAGKEVETGGAK</sequence>
<dbReference type="HOGENOM" id="CLU_1506212_0_0_1"/>
<keyword evidence="3" id="KW-1185">Reference proteome</keyword>